<dbReference type="Proteomes" id="UP000002384">
    <property type="component" value="Chromosome"/>
</dbReference>
<dbReference type="RefSeq" id="WP_015956699.1">
    <property type="nucleotide sequence ID" value="NC_011729.1"/>
</dbReference>
<keyword evidence="1" id="KW-0732">Signal</keyword>
<evidence type="ECO:0000256" key="1">
    <source>
        <dbReference type="SAM" id="SignalP"/>
    </source>
</evidence>
<dbReference type="OrthoDB" id="418145at2"/>
<evidence type="ECO:0008006" key="4">
    <source>
        <dbReference type="Google" id="ProtNLM"/>
    </source>
</evidence>
<dbReference type="EMBL" id="CP001291">
    <property type="protein sequence ID" value="ACK73116.1"/>
    <property type="molecule type" value="Genomic_DNA"/>
</dbReference>
<sequence length="251" mass="26529">MKQNLYFLGTTLISGLASVGLAVQPIQAANISVTGTNGNWLIGEFDFVPADENSFGIDSFSIDTVVIAEAATDLGLFDIQLELTDFTPNSTVPLAIGKYILNWSNATWTGFNIGIGTGLGSGYTPLDPSSGFEIITQTLDGLPTPLDVAFFSFDGEFGFAQNSLSGNNLSFFNGTVIPTTPDGDELSNVTVPLFVLNVPTDANGNAIFTIRQNAVPEPLTIVGVGTALGFGSFFKRQQGKNPKKNKTKTIA</sequence>
<dbReference type="InterPro" id="IPR013424">
    <property type="entry name" value="Ice-binding_C"/>
</dbReference>
<dbReference type="NCBIfam" id="TIGR02595">
    <property type="entry name" value="PEP_CTERM"/>
    <property type="match status" value="1"/>
</dbReference>
<evidence type="ECO:0000313" key="3">
    <source>
        <dbReference type="Proteomes" id="UP000002384"/>
    </source>
</evidence>
<organism evidence="2 3">
    <name type="scientific">Gloeothece citriformis (strain PCC 7424)</name>
    <name type="common">Cyanothece sp. (strain PCC 7424)</name>
    <dbReference type="NCBI Taxonomy" id="65393"/>
    <lineage>
        <taxon>Bacteria</taxon>
        <taxon>Bacillati</taxon>
        <taxon>Cyanobacteriota</taxon>
        <taxon>Cyanophyceae</taxon>
        <taxon>Oscillatoriophycideae</taxon>
        <taxon>Chroococcales</taxon>
        <taxon>Aphanothecaceae</taxon>
        <taxon>Gloeothece</taxon>
        <taxon>Gloeothece citriformis</taxon>
    </lineage>
</organism>
<dbReference type="HOGENOM" id="CLU_1105706_0_0_3"/>
<evidence type="ECO:0000313" key="2">
    <source>
        <dbReference type="EMBL" id="ACK73116.1"/>
    </source>
</evidence>
<keyword evidence="3" id="KW-1185">Reference proteome</keyword>
<protein>
    <recommendedName>
        <fullName evidence="4">PEP-CTERM protein-sorting domain-containing protein</fullName>
    </recommendedName>
</protein>
<accession>B7KCZ5</accession>
<dbReference type="InterPro" id="IPR026374">
    <property type="entry name" value="Cyano_PEP"/>
</dbReference>
<dbReference type="eggNOG" id="ENOG5032170">
    <property type="taxonomic scope" value="Bacteria"/>
</dbReference>
<feature type="signal peptide" evidence="1">
    <location>
        <begin position="1"/>
        <end position="28"/>
    </location>
</feature>
<dbReference type="KEGG" id="cyc:PCC7424_4757"/>
<name>B7KCZ5_GLOC7</name>
<dbReference type="AlphaFoldDB" id="B7KCZ5"/>
<proteinExistence type="predicted"/>
<reference evidence="3" key="1">
    <citation type="journal article" date="2011" name="MBio">
        <title>Novel metabolic attributes of the genus Cyanothece, comprising a group of unicellular nitrogen-fixing Cyanobacteria.</title>
        <authorList>
            <person name="Bandyopadhyay A."/>
            <person name="Elvitigala T."/>
            <person name="Welsh E."/>
            <person name="Stockel J."/>
            <person name="Liberton M."/>
            <person name="Min H."/>
            <person name="Sherman L.A."/>
            <person name="Pakrasi H.B."/>
        </authorList>
    </citation>
    <scope>NUCLEOTIDE SEQUENCE [LARGE SCALE GENOMIC DNA]</scope>
    <source>
        <strain evidence="3">PCC 7424</strain>
    </source>
</reference>
<dbReference type="NCBIfam" id="TIGR04155">
    <property type="entry name" value="cyano_PEP"/>
    <property type="match status" value="1"/>
</dbReference>
<gene>
    <name evidence="2" type="ordered locus">PCC7424_4757</name>
</gene>
<feature type="chain" id="PRO_5002858910" description="PEP-CTERM protein-sorting domain-containing protein" evidence="1">
    <location>
        <begin position="29"/>
        <end position="251"/>
    </location>
</feature>